<dbReference type="CDD" id="cd01299">
    <property type="entry name" value="Met_dep_hydrolase_A"/>
    <property type="match status" value="1"/>
</dbReference>
<feature type="domain" description="Amidohydrolase-related" evidence="1">
    <location>
        <begin position="62"/>
        <end position="407"/>
    </location>
</feature>
<dbReference type="EMBL" id="CP097289">
    <property type="protein sequence ID" value="UQT54706.1"/>
    <property type="molecule type" value="Genomic_DNA"/>
</dbReference>
<dbReference type="RefSeq" id="WP_249586197.1">
    <property type="nucleotide sequence ID" value="NZ_BAAAQL010000043.1"/>
</dbReference>
<sequence length="414" mass="43009">MNDKNAHDLVIRSGRLIDGTGAEPVPDATVHVADGRISWAGPEAEAPRPSAGAAVIDAQGATILPGFIDCHVHLAAPGGEMSRAALAAMPASLRTFLTAPRLLATLMSGVTTARDLAGLDAGFKTAVDRGLVAGPRLHVAVAMMSTTGGHGDFRMPTDNGPVEASVSRIADGVAECRREARNLLRQGADLIKIAATGGVGSPTDQPDDEGFTEEEIRAVVGVARAHRGKRVAAHAQGRGGILNALRAGVDSIEHGYQLDDEIIDLMLAQGTYLVPTLSTATHTFDPATTPPWTLAKKKQWQGHALASVPRAIERGVKIAMGTDCGIAAHGNNLRELGHLVDHGMAPMDAILAGTSVAAELLGLSHEIGTLEVGKRADLVIAPCDPLSDIHALGDATNIAVVVKDGEVFKNTLDR</sequence>
<protein>
    <submittedName>
        <fullName evidence="2">Amidohydrolase family protein</fullName>
    </submittedName>
</protein>
<gene>
    <name evidence="2" type="ORF">M4V62_06145</name>
</gene>
<dbReference type="InterPro" id="IPR011059">
    <property type="entry name" value="Metal-dep_hydrolase_composite"/>
</dbReference>
<dbReference type="Gene3D" id="3.20.20.140">
    <property type="entry name" value="Metal-dependent hydrolases"/>
    <property type="match status" value="1"/>
</dbReference>
<accession>A0ABY4PLW3</accession>
<proteinExistence type="predicted"/>
<reference evidence="2 3" key="1">
    <citation type="submission" date="2022-05" db="EMBL/GenBank/DDBJ databases">
        <authorList>
            <person name="Zhou X."/>
            <person name="Li K."/>
            <person name="Man Y."/>
        </authorList>
    </citation>
    <scope>NUCLEOTIDE SEQUENCE [LARGE SCALE GENOMIC DNA]</scope>
    <source>
        <strain evidence="2 3">MS405</strain>
    </source>
</reference>
<evidence type="ECO:0000313" key="3">
    <source>
        <dbReference type="Proteomes" id="UP000829992"/>
    </source>
</evidence>
<dbReference type="SUPFAM" id="SSF51338">
    <property type="entry name" value="Composite domain of metallo-dependent hydrolases"/>
    <property type="match status" value="1"/>
</dbReference>
<dbReference type="InterPro" id="IPR051781">
    <property type="entry name" value="Metallo-dep_Hydrolase"/>
</dbReference>
<dbReference type="Gene3D" id="2.30.40.10">
    <property type="entry name" value="Urease, subunit C, domain 1"/>
    <property type="match status" value="1"/>
</dbReference>
<dbReference type="InterPro" id="IPR057744">
    <property type="entry name" value="OTAase-like"/>
</dbReference>
<dbReference type="PANTHER" id="PTHR43135:SF3">
    <property type="entry name" value="ALPHA-D-RIBOSE 1-METHYLPHOSPHONATE 5-TRIPHOSPHATE DIPHOSPHATASE"/>
    <property type="match status" value="1"/>
</dbReference>
<evidence type="ECO:0000313" key="2">
    <source>
        <dbReference type="EMBL" id="UQT54706.1"/>
    </source>
</evidence>
<keyword evidence="3" id="KW-1185">Reference proteome</keyword>
<dbReference type="PANTHER" id="PTHR43135">
    <property type="entry name" value="ALPHA-D-RIBOSE 1-METHYLPHOSPHONATE 5-TRIPHOSPHATE DIPHOSPHATASE"/>
    <property type="match status" value="1"/>
</dbReference>
<dbReference type="SUPFAM" id="SSF51556">
    <property type="entry name" value="Metallo-dependent hydrolases"/>
    <property type="match status" value="1"/>
</dbReference>
<organism evidence="2 3">
    <name type="scientific">Streptomyces durmitorensis</name>
    <dbReference type="NCBI Taxonomy" id="319947"/>
    <lineage>
        <taxon>Bacteria</taxon>
        <taxon>Bacillati</taxon>
        <taxon>Actinomycetota</taxon>
        <taxon>Actinomycetes</taxon>
        <taxon>Kitasatosporales</taxon>
        <taxon>Streptomycetaceae</taxon>
        <taxon>Streptomyces</taxon>
    </lineage>
</organism>
<dbReference type="InterPro" id="IPR006680">
    <property type="entry name" value="Amidohydro-rel"/>
</dbReference>
<dbReference type="InterPro" id="IPR032466">
    <property type="entry name" value="Metal_Hydrolase"/>
</dbReference>
<dbReference type="Proteomes" id="UP000829992">
    <property type="component" value="Chromosome"/>
</dbReference>
<evidence type="ECO:0000259" key="1">
    <source>
        <dbReference type="Pfam" id="PF01979"/>
    </source>
</evidence>
<dbReference type="Pfam" id="PF01979">
    <property type="entry name" value="Amidohydro_1"/>
    <property type="match status" value="1"/>
</dbReference>
<name>A0ABY4PLW3_9ACTN</name>